<dbReference type="EMBL" id="FTOH01000009">
    <property type="protein sequence ID" value="SIT09357.1"/>
    <property type="molecule type" value="Genomic_DNA"/>
</dbReference>
<sequence length="175" mass="19724">MMTEVNTQRTVLPISDAAFNNRVAMKQAYSKLSFQKRPTVLLTLTVKEPKGDHGNWLVSDELFIQKANLLLRWINAELYGRKFKKKEAGLTGFGCLEKQANQQPHTHLAITTRLAPKTIKKMKNALYQKIKKINLFEADGVDFQVIGGSDSDFWRVGAYIAKEGRMVTLGPDGII</sequence>
<dbReference type="AlphaFoldDB" id="A0A1N7PFP3"/>
<organism evidence="1 2">
    <name type="scientific">Thalassolituus maritimus</name>
    <dbReference type="NCBI Taxonomy" id="484498"/>
    <lineage>
        <taxon>Bacteria</taxon>
        <taxon>Pseudomonadati</taxon>
        <taxon>Pseudomonadota</taxon>
        <taxon>Gammaproteobacteria</taxon>
        <taxon>Oceanospirillales</taxon>
        <taxon>Oceanospirillaceae</taxon>
        <taxon>Thalassolituus</taxon>
    </lineage>
</organism>
<evidence type="ECO:0000313" key="2">
    <source>
        <dbReference type="Proteomes" id="UP000185639"/>
    </source>
</evidence>
<protein>
    <recommendedName>
        <fullName evidence="3">Replication protein</fullName>
    </recommendedName>
</protein>
<dbReference type="Proteomes" id="UP000185639">
    <property type="component" value="Unassembled WGS sequence"/>
</dbReference>
<accession>A0A1N7PFP3</accession>
<reference evidence="2" key="1">
    <citation type="submission" date="2017-01" db="EMBL/GenBank/DDBJ databases">
        <authorList>
            <person name="Varghese N."/>
            <person name="Submissions S."/>
        </authorList>
    </citation>
    <scope>NUCLEOTIDE SEQUENCE [LARGE SCALE GENOMIC DNA]</scope>
    <source>
        <strain evidence="2">DSM 24913</strain>
    </source>
</reference>
<gene>
    <name evidence="1" type="ORF">SAMN05421686_109153</name>
</gene>
<dbReference type="STRING" id="484498.SAMN05421686_109153"/>
<evidence type="ECO:0008006" key="3">
    <source>
        <dbReference type="Google" id="ProtNLM"/>
    </source>
</evidence>
<name>A0A1N7PFP3_9GAMM</name>
<proteinExistence type="predicted"/>
<keyword evidence="2" id="KW-1185">Reference proteome</keyword>
<dbReference type="OrthoDB" id="9922176at2"/>
<evidence type="ECO:0000313" key="1">
    <source>
        <dbReference type="EMBL" id="SIT09357.1"/>
    </source>
</evidence>
<dbReference type="RefSeq" id="WP_139325863.1">
    <property type="nucleotide sequence ID" value="NZ_FTOH01000009.1"/>
</dbReference>